<dbReference type="EMBL" id="JAGYWB010000010">
    <property type="protein sequence ID" value="KAI0508153.1"/>
    <property type="molecule type" value="Genomic_DNA"/>
</dbReference>
<sequence length="64" mass="7144">MERISTDLTSGQQNGVSFRKKNSDDNAFARNLNVIDEHSNNLGQCSLRRGSTVLSQLPEVDHQN</sequence>
<dbReference type="AlphaFoldDB" id="A0A8T3B9G6"/>
<comment type="caution">
    <text evidence="2">The sequence shown here is derived from an EMBL/GenBank/DDBJ whole genome shotgun (WGS) entry which is preliminary data.</text>
</comment>
<feature type="compositionally biased region" description="Polar residues" evidence="1">
    <location>
        <begin position="1"/>
        <end position="16"/>
    </location>
</feature>
<proteinExistence type="predicted"/>
<accession>A0A8T3B9G6</accession>
<organism evidence="2 3">
    <name type="scientific">Dendrobium nobile</name>
    <name type="common">Orchid</name>
    <dbReference type="NCBI Taxonomy" id="94219"/>
    <lineage>
        <taxon>Eukaryota</taxon>
        <taxon>Viridiplantae</taxon>
        <taxon>Streptophyta</taxon>
        <taxon>Embryophyta</taxon>
        <taxon>Tracheophyta</taxon>
        <taxon>Spermatophyta</taxon>
        <taxon>Magnoliopsida</taxon>
        <taxon>Liliopsida</taxon>
        <taxon>Asparagales</taxon>
        <taxon>Orchidaceae</taxon>
        <taxon>Epidendroideae</taxon>
        <taxon>Malaxideae</taxon>
        <taxon>Dendrobiinae</taxon>
        <taxon>Dendrobium</taxon>
    </lineage>
</organism>
<reference evidence="2" key="1">
    <citation type="journal article" date="2022" name="Front. Genet.">
        <title>Chromosome-Scale Assembly of the Dendrobium nobile Genome Provides Insights Into the Molecular Mechanism of the Biosynthesis of the Medicinal Active Ingredient of Dendrobium.</title>
        <authorList>
            <person name="Xu Q."/>
            <person name="Niu S.-C."/>
            <person name="Li K.-L."/>
            <person name="Zheng P.-J."/>
            <person name="Zhang X.-J."/>
            <person name="Jia Y."/>
            <person name="Liu Y."/>
            <person name="Niu Y.-X."/>
            <person name="Yu L.-H."/>
            <person name="Chen D.-F."/>
            <person name="Zhang G.-Q."/>
        </authorList>
    </citation>
    <scope>NUCLEOTIDE SEQUENCE</scope>
    <source>
        <tissue evidence="2">Leaf</tissue>
    </source>
</reference>
<feature type="region of interest" description="Disordered" evidence="1">
    <location>
        <begin position="1"/>
        <end position="23"/>
    </location>
</feature>
<evidence type="ECO:0000313" key="3">
    <source>
        <dbReference type="Proteomes" id="UP000829196"/>
    </source>
</evidence>
<evidence type="ECO:0000256" key="1">
    <source>
        <dbReference type="SAM" id="MobiDB-lite"/>
    </source>
</evidence>
<dbReference type="Proteomes" id="UP000829196">
    <property type="component" value="Unassembled WGS sequence"/>
</dbReference>
<evidence type="ECO:0000313" key="2">
    <source>
        <dbReference type="EMBL" id="KAI0508153.1"/>
    </source>
</evidence>
<keyword evidence="3" id="KW-1185">Reference proteome</keyword>
<name>A0A8T3B9G6_DENNO</name>
<protein>
    <submittedName>
        <fullName evidence="2">Uncharacterized protein</fullName>
    </submittedName>
</protein>
<gene>
    <name evidence="2" type="ORF">KFK09_014287</name>
</gene>